<keyword evidence="3 12" id="KW-0813">Transport</keyword>
<dbReference type="FunFam" id="1.10.287.70:FF:000090">
    <property type="entry name" value="two pore potassium channel protein sup-9"/>
    <property type="match status" value="1"/>
</dbReference>
<dbReference type="SUPFAM" id="SSF81324">
    <property type="entry name" value="Voltage-gated potassium channels"/>
    <property type="match status" value="2"/>
</dbReference>
<dbReference type="PRINTS" id="PR01333">
    <property type="entry name" value="2POREKCHANEL"/>
</dbReference>
<evidence type="ECO:0000256" key="8">
    <source>
        <dbReference type="ARBA" id="ARBA00022989"/>
    </source>
</evidence>
<dbReference type="GO" id="GO:0022841">
    <property type="term" value="F:potassium ion leak channel activity"/>
    <property type="evidence" value="ECO:0007669"/>
    <property type="project" value="TreeGrafter"/>
</dbReference>
<dbReference type="Gene3D" id="1.10.287.70">
    <property type="match status" value="1"/>
</dbReference>
<dbReference type="AlphaFoldDB" id="A0AAV7XG36"/>
<evidence type="ECO:0000256" key="6">
    <source>
        <dbReference type="ARBA" id="ARBA00022826"/>
    </source>
</evidence>
<keyword evidence="11 13" id="KW-0407">Ion channel</keyword>
<dbReference type="InterPro" id="IPR013099">
    <property type="entry name" value="K_chnl_dom"/>
</dbReference>
<gene>
    <name evidence="16" type="ORF">ONE63_001370</name>
</gene>
<sequence>MKRQNVRTLSLVVFTFTYLLIGAAVFDALESDTERRRWEYLKEFREKLMNRYNMTQEDFTVLEVVVIENKPHRAGPQWKFAGAFYFATVVLAMIGYGHSTPVTVGGKAFCMGYAMVGIPLWLVMFQSIGERLNKFASVIIRKAKRMLSCASQDATEINLLIATGLLSSTIITTGAAVFSRYEGWSYFDSFYYCFVTLTTIGFGDYVALQNDQALINNPGYVALSLVFILFGLAVVAASINLLVLRFMVINAEDVRRDEEELTSSSHHVMTLDGDIMALNGKLLSTGSARGGGGGGGCRGAPQQDQVSVCSCTCLPHRPSARVCSQHAVHSGIPLHRVVHGAASAAIAADSQSGLASFRGEYSPLVGGDPLFRRGHQRKRSM</sequence>
<evidence type="ECO:0000256" key="14">
    <source>
        <dbReference type="SAM" id="Phobius"/>
    </source>
</evidence>
<dbReference type="PIRSF" id="PIRSF038061">
    <property type="entry name" value="K_channel_subfamily_K_type"/>
    <property type="match status" value="1"/>
</dbReference>
<evidence type="ECO:0000256" key="3">
    <source>
        <dbReference type="ARBA" id="ARBA00022448"/>
    </source>
</evidence>
<evidence type="ECO:0000256" key="9">
    <source>
        <dbReference type="ARBA" id="ARBA00023065"/>
    </source>
</evidence>
<keyword evidence="5 13" id="KW-0812">Transmembrane</keyword>
<reference evidence="16" key="1">
    <citation type="submission" date="2022-12" db="EMBL/GenBank/DDBJ databases">
        <title>Chromosome-level genome assembly of the bean flower thrips Megalurothrips usitatus.</title>
        <authorList>
            <person name="Ma L."/>
            <person name="Liu Q."/>
            <person name="Li H."/>
            <person name="Cai W."/>
        </authorList>
    </citation>
    <scope>NUCLEOTIDE SEQUENCE</scope>
    <source>
        <strain evidence="16">Cailab_2022a</strain>
    </source>
</reference>
<comment type="similarity">
    <text evidence="2 13">Belongs to the two pore domain potassium channel (TC 1.A.1.8) family.</text>
</comment>
<evidence type="ECO:0000256" key="11">
    <source>
        <dbReference type="ARBA" id="ARBA00023303"/>
    </source>
</evidence>
<evidence type="ECO:0000256" key="12">
    <source>
        <dbReference type="PIRNR" id="PIRNR038061"/>
    </source>
</evidence>
<organism evidence="16 17">
    <name type="scientific">Megalurothrips usitatus</name>
    <name type="common">bean blossom thrips</name>
    <dbReference type="NCBI Taxonomy" id="439358"/>
    <lineage>
        <taxon>Eukaryota</taxon>
        <taxon>Metazoa</taxon>
        <taxon>Ecdysozoa</taxon>
        <taxon>Arthropoda</taxon>
        <taxon>Hexapoda</taxon>
        <taxon>Insecta</taxon>
        <taxon>Pterygota</taxon>
        <taxon>Neoptera</taxon>
        <taxon>Paraneoptera</taxon>
        <taxon>Thysanoptera</taxon>
        <taxon>Terebrantia</taxon>
        <taxon>Thripoidea</taxon>
        <taxon>Thripidae</taxon>
        <taxon>Megalurothrips</taxon>
    </lineage>
</organism>
<evidence type="ECO:0000259" key="15">
    <source>
        <dbReference type="Pfam" id="PF07885"/>
    </source>
</evidence>
<dbReference type="PANTHER" id="PTHR11003:SF291">
    <property type="entry name" value="IP11374P"/>
    <property type="match status" value="1"/>
</dbReference>
<dbReference type="Proteomes" id="UP001075354">
    <property type="component" value="Chromosome 10"/>
</dbReference>
<feature type="transmembrane region" description="Helical" evidence="14">
    <location>
        <begin position="108"/>
        <end position="128"/>
    </location>
</feature>
<dbReference type="Pfam" id="PF07885">
    <property type="entry name" value="Ion_trans_2"/>
    <property type="match status" value="2"/>
</dbReference>
<dbReference type="GO" id="GO:0030322">
    <property type="term" value="P:stabilization of membrane potential"/>
    <property type="evidence" value="ECO:0007669"/>
    <property type="project" value="TreeGrafter"/>
</dbReference>
<name>A0AAV7XG36_9NEOP</name>
<feature type="transmembrane region" description="Helical" evidence="14">
    <location>
        <begin position="220"/>
        <end position="246"/>
    </location>
</feature>
<evidence type="ECO:0000256" key="7">
    <source>
        <dbReference type="ARBA" id="ARBA00022958"/>
    </source>
</evidence>
<evidence type="ECO:0000313" key="16">
    <source>
        <dbReference type="EMBL" id="KAJ1523518.1"/>
    </source>
</evidence>
<keyword evidence="17" id="KW-1185">Reference proteome</keyword>
<feature type="domain" description="Potassium channel" evidence="15">
    <location>
        <begin position="76"/>
        <end position="132"/>
    </location>
</feature>
<protein>
    <recommendedName>
        <fullName evidence="15">Potassium channel domain-containing protein</fullName>
    </recommendedName>
</protein>
<evidence type="ECO:0000256" key="4">
    <source>
        <dbReference type="ARBA" id="ARBA00022538"/>
    </source>
</evidence>
<keyword evidence="9 12" id="KW-0406">Ion transport</keyword>
<comment type="caution">
    <text evidence="16">The sequence shown here is derived from an EMBL/GenBank/DDBJ whole genome shotgun (WGS) entry which is preliminary data.</text>
</comment>
<keyword evidence="8 14" id="KW-1133">Transmembrane helix</keyword>
<accession>A0AAV7XG36</accession>
<evidence type="ECO:0000256" key="2">
    <source>
        <dbReference type="ARBA" id="ARBA00006666"/>
    </source>
</evidence>
<feature type="domain" description="Potassium channel" evidence="15">
    <location>
        <begin position="168"/>
        <end position="243"/>
    </location>
</feature>
<dbReference type="GO" id="GO:0005886">
    <property type="term" value="C:plasma membrane"/>
    <property type="evidence" value="ECO:0007669"/>
    <property type="project" value="TreeGrafter"/>
</dbReference>
<dbReference type="PRINTS" id="PR01095">
    <property type="entry name" value="TASKCHANNEL"/>
</dbReference>
<keyword evidence="6 12" id="KW-0631">Potassium channel</keyword>
<keyword evidence="7 12" id="KW-0630">Potassium</keyword>
<keyword evidence="10 12" id="KW-0472">Membrane</keyword>
<dbReference type="EMBL" id="JAPTSV010000010">
    <property type="protein sequence ID" value="KAJ1523518.1"/>
    <property type="molecule type" value="Genomic_DNA"/>
</dbReference>
<proteinExistence type="inferred from homology"/>
<dbReference type="InterPro" id="IPR003092">
    <property type="entry name" value="2pore_dom_K_chnl_TASK"/>
</dbReference>
<comment type="subcellular location">
    <subcellularLocation>
        <location evidence="1">Membrane</location>
        <topology evidence="1">Multi-pass membrane protein</topology>
    </subcellularLocation>
</comment>
<evidence type="ECO:0000256" key="1">
    <source>
        <dbReference type="ARBA" id="ARBA00004141"/>
    </source>
</evidence>
<evidence type="ECO:0000256" key="13">
    <source>
        <dbReference type="RuleBase" id="RU003857"/>
    </source>
</evidence>
<evidence type="ECO:0000256" key="10">
    <source>
        <dbReference type="ARBA" id="ARBA00023136"/>
    </source>
</evidence>
<dbReference type="PANTHER" id="PTHR11003">
    <property type="entry name" value="POTASSIUM CHANNEL, SUBFAMILY K"/>
    <property type="match status" value="1"/>
</dbReference>
<feature type="transmembrane region" description="Helical" evidence="14">
    <location>
        <begin position="78"/>
        <end position="96"/>
    </location>
</feature>
<feature type="transmembrane region" description="Helical" evidence="14">
    <location>
        <begin position="157"/>
        <end position="178"/>
    </location>
</feature>
<evidence type="ECO:0000256" key="5">
    <source>
        <dbReference type="ARBA" id="ARBA00022692"/>
    </source>
</evidence>
<dbReference type="InterPro" id="IPR003280">
    <property type="entry name" value="2pore_dom_K_chnl"/>
</dbReference>
<dbReference type="GO" id="GO:0015271">
    <property type="term" value="F:outward rectifier potassium channel activity"/>
    <property type="evidence" value="ECO:0007669"/>
    <property type="project" value="TreeGrafter"/>
</dbReference>
<evidence type="ECO:0000313" key="17">
    <source>
        <dbReference type="Proteomes" id="UP001075354"/>
    </source>
</evidence>
<feature type="transmembrane region" description="Helical" evidence="14">
    <location>
        <begin position="190"/>
        <end position="208"/>
    </location>
</feature>
<keyword evidence="4 12" id="KW-0633">Potassium transport</keyword>